<accession>A0A7J7J2G5</accession>
<dbReference type="EMBL" id="VXIV02003204">
    <property type="protein sequence ID" value="KAF6019926.1"/>
    <property type="molecule type" value="Genomic_DNA"/>
</dbReference>
<organism evidence="3 4">
    <name type="scientific">Bugula neritina</name>
    <name type="common">Brown bryozoan</name>
    <name type="synonym">Sertularia neritina</name>
    <dbReference type="NCBI Taxonomy" id="10212"/>
    <lineage>
        <taxon>Eukaryota</taxon>
        <taxon>Metazoa</taxon>
        <taxon>Spiralia</taxon>
        <taxon>Lophotrochozoa</taxon>
        <taxon>Bryozoa</taxon>
        <taxon>Gymnolaemata</taxon>
        <taxon>Cheilostomatida</taxon>
        <taxon>Flustrina</taxon>
        <taxon>Buguloidea</taxon>
        <taxon>Bugulidae</taxon>
        <taxon>Bugula</taxon>
    </lineage>
</organism>
<comment type="caution">
    <text evidence="3">The sequence shown here is derived from an EMBL/GenBank/DDBJ whole genome shotgun (WGS) entry which is preliminary data.</text>
</comment>
<dbReference type="Gene3D" id="1.10.533.10">
    <property type="entry name" value="Death Domain, Fas"/>
    <property type="match status" value="1"/>
</dbReference>
<evidence type="ECO:0000313" key="3">
    <source>
        <dbReference type="EMBL" id="KAF6019926.1"/>
    </source>
</evidence>
<evidence type="ECO:0000256" key="1">
    <source>
        <dbReference type="SAM" id="MobiDB-lite"/>
    </source>
</evidence>
<dbReference type="PROSITE" id="PS50017">
    <property type="entry name" value="DEATH_DOMAIN"/>
    <property type="match status" value="1"/>
</dbReference>
<dbReference type="InterPro" id="IPR000488">
    <property type="entry name" value="Death_dom"/>
</dbReference>
<sequence>MSNNPGVTFSLTPKSSNESARVRRSPSSSSRSRRKTSPQLLRIDKSKTQAPTPRSSHSISKRSASTQGRPSILNKDEADLVEEPSTKSLLQPSSSSRSPILLSAVKSLPAQTEDSRRGTSSDTKTSGMSLRETLIPATSAQPSKSSNLSSTKKKRGVRIPQIEDQNISLNQTVIDANTLDIWLHKKGGEFEIFDGRLLVYPGNYNSKKDFITVKRITERTRKNHIPELSRLEKINGDIYEFSTNKKHLKQPVEVWLPCHPITHPHLQEIKLKAKYHGEEDFVYHPWTLFGEDPQYPVMEFSADRLGTFVATVQPRAEKLTVTDQGLLYNARINRYISLRFPKKCVERDTNIEIRILPFNMEKALLVKEDFRFVYPDLTDFELATDYFDISSDTPSFRRSVSVKIPTGLESFNEENREEMIIMRKDLESGQWYVVESSMKITKTTVSFDTKALGRFIILKAPAKRKLRMKNALPALEMKMLKCRREILIFKKMLKKSWNIWVELVKPSQVASVIKKRENDGLTCISQPESVSVDLDGRPEYAVPVIPPASSPEKGLSLTASETEFTNNMESDKADLESTAELFINIYDTDGDVSTSHFSRAAFKKLSRAKSLKKEIEYLEVDDGTDCGGIELSGDIQLVEEGPLNMFFLENHQDNFITFEIEPKETEQEDDIEATIQYHVENTNTSNGLVTKTVMRVCTFTITAEQVADYFWVEPPPEPEVVEEEKNEEVSPESVVAKEMLTQKEAAKVTAEKIREQADTVQRLSAPMRPKQLISREPRVLSGRSLQTLSRLIDEGLTLAVYLDMPDSTITGIGFDALSNGLSLADVTYRILLRWKRSTRVKGDSAVMELANALSSMGRHDIVAILKERHRRNAELTPSCFTSLHGEDEPEDLHDYNPGTVVPMKQFTF</sequence>
<feature type="domain" description="Death" evidence="2">
    <location>
        <begin position="798"/>
        <end position="869"/>
    </location>
</feature>
<name>A0A7J7J2G5_BUGNE</name>
<feature type="region of interest" description="Disordered" evidence="1">
    <location>
        <begin position="1"/>
        <end position="159"/>
    </location>
</feature>
<dbReference type="OrthoDB" id="6283740at2759"/>
<reference evidence="3" key="1">
    <citation type="submission" date="2020-06" db="EMBL/GenBank/DDBJ databases">
        <title>Draft genome of Bugula neritina, a colonial animal packing powerful symbionts and potential medicines.</title>
        <authorList>
            <person name="Rayko M."/>
        </authorList>
    </citation>
    <scope>NUCLEOTIDE SEQUENCE [LARGE SCALE GENOMIC DNA]</scope>
    <source>
        <strain evidence="3">Kwan_BN1</strain>
    </source>
</reference>
<protein>
    <recommendedName>
        <fullName evidence="2">Death domain-containing protein</fullName>
    </recommendedName>
</protein>
<dbReference type="AlphaFoldDB" id="A0A7J7J2G5"/>
<evidence type="ECO:0000313" key="4">
    <source>
        <dbReference type="Proteomes" id="UP000593567"/>
    </source>
</evidence>
<feature type="compositionally biased region" description="Low complexity" evidence="1">
    <location>
        <begin position="86"/>
        <end position="103"/>
    </location>
</feature>
<evidence type="ECO:0000259" key="2">
    <source>
        <dbReference type="PROSITE" id="PS50017"/>
    </source>
</evidence>
<dbReference type="Gene3D" id="2.60.220.30">
    <property type="match status" value="1"/>
</dbReference>
<dbReference type="Proteomes" id="UP000593567">
    <property type="component" value="Unassembled WGS sequence"/>
</dbReference>
<dbReference type="InterPro" id="IPR011029">
    <property type="entry name" value="DEATH-like_dom_sf"/>
</dbReference>
<feature type="compositionally biased region" description="Polar residues" evidence="1">
    <location>
        <begin position="1"/>
        <end position="18"/>
    </location>
</feature>
<dbReference type="GO" id="GO:0007165">
    <property type="term" value="P:signal transduction"/>
    <property type="evidence" value="ECO:0007669"/>
    <property type="project" value="InterPro"/>
</dbReference>
<gene>
    <name evidence="3" type="ORF">EB796_021746</name>
</gene>
<dbReference type="CDD" id="cd01670">
    <property type="entry name" value="Death"/>
    <property type="match status" value="1"/>
</dbReference>
<feature type="compositionally biased region" description="Low complexity" evidence="1">
    <location>
        <begin position="55"/>
        <end position="65"/>
    </location>
</feature>
<keyword evidence="4" id="KW-1185">Reference proteome</keyword>
<proteinExistence type="predicted"/>